<gene>
    <name evidence="3" type="ORF">PVNG_02212</name>
</gene>
<sequence length="307" mass="35832">MDYDRDKHKYEGFCTPLMNKLGYVNEEHKKFCLKLVRNLGRYSDDFKFQYFTSEYCTNLNNWVYDSKKKYNIPDNIIDNCFQDYIDYMTQIGAQPKCSYYSYDDIYEPINIIMLKIFESNVNVLISTLNQENNIFIPSCQNYVCELVKIYNYMNSILCAKGKEGDEKKEKTCDILKNFYDIYKWFFFVKLHNTNKIPSLDNIEAEYLDKCVPNERKQPLTPVDSETTYTVSSLSSDEYANPRKSPSQVPVNDENQGSSMSRTVSTAFGTVAGASSILALLYKVTLISIYIYENYCVIMFILHLPLIL</sequence>
<keyword evidence="2" id="KW-0472">Membrane</keyword>
<proteinExistence type="predicted"/>
<keyword evidence="2" id="KW-1133">Transmembrane helix</keyword>
<protein>
    <recommendedName>
        <fullName evidence="5">Variable surface protein</fullName>
    </recommendedName>
</protein>
<evidence type="ECO:0000313" key="3">
    <source>
        <dbReference type="EMBL" id="KMZ99329.1"/>
    </source>
</evidence>
<reference evidence="3 4" key="1">
    <citation type="submission" date="2011-09" db="EMBL/GenBank/DDBJ databases">
        <title>The Genome Sequence of Plasmodium vivax North Korean.</title>
        <authorList>
            <consortium name="The Broad Institute Genome Sequencing Platform"/>
            <consortium name="The Broad Institute Genome Sequencing Center for Infectious Disease"/>
            <person name="Neafsey D."/>
            <person name="Carlton J."/>
            <person name="Barnwell J."/>
            <person name="Collins W."/>
            <person name="Escalante A."/>
            <person name="Mullikin J."/>
            <person name="Saul A."/>
            <person name="Guigo R."/>
            <person name="Camara F."/>
            <person name="Young S.K."/>
            <person name="Zeng Q."/>
            <person name="Gargeya S."/>
            <person name="Fitzgerald M."/>
            <person name="Haas B."/>
            <person name="Abouelleil A."/>
            <person name="Alvarado L."/>
            <person name="Arachchi H.M."/>
            <person name="Berlin A."/>
            <person name="Brown A."/>
            <person name="Chapman S.B."/>
            <person name="Chen Z."/>
            <person name="Dunbar C."/>
            <person name="Freedman E."/>
            <person name="Gearin G."/>
            <person name="Gellesch M."/>
            <person name="Goldberg J."/>
            <person name="Griggs A."/>
            <person name="Gujja S."/>
            <person name="Heiman D."/>
            <person name="Howarth C."/>
            <person name="Larson L."/>
            <person name="Lui A."/>
            <person name="MacDonald P.J.P."/>
            <person name="Montmayeur A."/>
            <person name="Murphy C."/>
            <person name="Neiman D."/>
            <person name="Pearson M."/>
            <person name="Priest M."/>
            <person name="Roberts A."/>
            <person name="Saif S."/>
            <person name="Shea T."/>
            <person name="Shenoy N."/>
            <person name="Sisk P."/>
            <person name="Stolte C."/>
            <person name="Sykes S."/>
            <person name="Wortman J."/>
            <person name="Nusbaum C."/>
            <person name="Birren B."/>
        </authorList>
    </citation>
    <scope>NUCLEOTIDE SEQUENCE [LARGE SCALE GENOMIC DNA]</scope>
    <source>
        <strain evidence="3 4">North Korean</strain>
    </source>
</reference>
<feature type="transmembrane region" description="Helical" evidence="2">
    <location>
        <begin position="263"/>
        <end position="281"/>
    </location>
</feature>
<evidence type="ECO:0000256" key="1">
    <source>
        <dbReference type="SAM" id="MobiDB-lite"/>
    </source>
</evidence>
<evidence type="ECO:0000313" key="4">
    <source>
        <dbReference type="Proteomes" id="UP000053239"/>
    </source>
</evidence>
<dbReference type="Proteomes" id="UP000053239">
    <property type="component" value="Unassembled WGS sequence"/>
</dbReference>
<accession>A0A0J9TUU9</accession>
<dbReference type="AlphaFoldDB" id="A0A0J9TUU9"/>
<name>A0A0J9TUU9_PLAVI</name>
<evidence type="ECO:0000256" key="2">
    <source>
        <dbReference type="SAM" id="Phobius"/>
    </source>
</evidence>
<feature type="region of interest" description="Disordered" evidence="1">
    <location>
        <begin position="232"/>
        <end position="257"/>
    </location>
</feature>
<keyword evidence="2" id="KW-0812">Transmembrane</keyword>
<dbReference type="EMBL" id="KQ235419">
    <property type="protein sequence ID" value="KMZ99329.1"/>
    <property type="molecule type" value="Genomic_DNA"/>
</dbReference>
<dbReference type="OrthoDB" id="389114at2759"/>
<organism evidence="3 4">
    <name type="scientific">Plasmodium vivax North Korean</name>
    <dbReference type="NCBI Taxonomy" id="1035514"/>
    <lineage>
        <taxon>Eukaryota</taxon>
        <taxon>Sar</taxon>
        <taxon>Alveolata</taxon>
        <taxon>Apicomplexa</taxon>
        <taxon>Aconoidasida</taxon>
        <taxon>Haemosporida</taxon>
        <taxon>Plasmodiidae</taxon>
        <taxon>Plasmodium</taxon>
        <taxon>Plasmodium (Plasmodium)</taxon>
    </lineage>
</organism>
<evidence type="ECO:0008006" key="5">
    <source>
        <dbReference type="Google" id="ProtNLM"/>
    </source>
</evidence>